<keyword evidence="2" id="KW-1185">Reference proteome</keyword>
<sequence>MMYHMFGLSVDHSRYTLVAEFPTTGGKSDICLIPKAKKHTGFIVEIKRTDKHGVMDGGHSSGSAAAGPG</sequence>
<proteinExistence type="predicted"/>
<gene>
    <name evidence="1" type="ORF">EV182_008911</name>
</gene>
<accession>A0ACC1HC64</accession>
<dbReference type="Proteomes" id="UP001145114">
    <property type="component" value="Unassembled WGS sequence"/>
</dbReference>
<reference evidence="1" key="1">
    <citation type="submission" date="2022-06" db="EMBL/GenBank/DDBJ databases">
        <title>Phylogenomic reconstructions and comparative analyses of Kickxellomycotina fungi.</title>
        <authorList>
            <person name="Reynolds N.K."/>
            <person name="Stajich J.E."/>
            <person name="Barry K."/>
            <person name="Grigoriev I.V."/>
            <person name="Crous P."/>
            <person name="Smith M.E."/>
        </authorList>
    </citation>
    <scope>NUCLEOTIDE SEQUENCE</scope>
    <source>
        <strain evidence="1">RSA 2271</strain>
    </source>
</reference>
<protein>
    <submittedName>
        <fullName evidence="1">Uncharacterized protein</fullName>
    </submittedName>
</protein>
<comment type="caution">
    <text evidence="1">The sequence shown here is derived from an EMBL/GenBank/DDBJ whole genome shotgun (WGS) entry which is preliminary data.</text>
</comment>
<organism evidence="1 2">
    <name type="scientific">Spiromyces aspiralis</name>
    <dbReference type="NCBI Taxonomy" id="68401"/>
    <lineage>
        <taxon>Eukaryota</taxon>
        <taxon>Fungi</taxon>
        <taxon>Fungi incertae sedis</taxon>
        <taxon>Zoopagomycota</taxon>
        <taxon>Kickxellomycotina</taxon>
        <taxon>Kickxellomycetes</taxon>
        <taxon>Kickxellales</taxon>
        <taxon>Kickxellaceae</taxon>
        <taxon>Spiromyces</taxon>
    </lineage>
</organism>
<evidence type="ECO:0000313" key="1">
    <source>
        <dbReference type="EMBL" id="KAJ1669119.1"/>
    </source>
</evidence>
<evidence type="ECO:0000313" key="2">
    <source>
        <dbReference type="Proteomes" id="UP001145114"/>
    </source>
</evidence>
<feature type="non-terminal residue" evidence="1">
    <location>
        <position position="69"/>
    </location>
</feature>
<dbReference type="EMBL" id="JAMZIH010010175">
    <property type="protein sequence ID" value="KAJ1669119.1"/>
    <property type="molecule type" value="Genomic_DNA"/>
</dbReference>
<name>A0ACC1HC64_9FUNG</name>